<dbReference type="PROSITE" id="PS51502">
    <property type="entry name" value="S_R_A_B_BARREL"/>
    <property type="match status" value="1"/>
</dbReference>
<name>A0ABM8VGX7_9BACL</name>
<accession>A0ABM8VGX7</accession>
<evidence type="ECO:0000259" key="1">
    <source>
        <dbReference type="PROSITE" id="PS51502"/>
    </source>
</evidence>
<evidence type="ECO:0000313" key="2">
    <source>
        <dbReference type="EMBL" id="CAG7639938.1"/>
    </source>
</evidence>
<sequence length="101" mass="11893">MTKPVKHMVVFTLKYELDTAETRAFLDKSAEILSAIPQVQQFEVFRQVSVKTDYHFGFSMVFADRGAYLAYNEHPAHMDYVKQVWEKEVLHFQEIDFEALD</sequence>
<gene>
    <name evidence="2" type="ORF">PAECIP111802_02595</name>
</gene>
<evidence type="ECO:0000313" key="3">
    <source>
        <dbReference type="Proteomes" id="UP000730618"/>
    </source>
</evidence>
<dbReference type="EMBL" id="CAJVCE010000006">
    <property type="protein sequence ID" value="CAG7639938.1"/>
    <property type="molecule type" value="Genomic_DNA"/>
</dbReference>
<organism evidence="2 3">
    <name type="scientific">Paenibacillus allorhizosphaerae</name>
    <dbReference type="NCBI Taxonomy" id="2849866"/>
    <lineage>
        <taxon>Bacteria</taxon>
        <taxon>Bacillati</taxon>
        <taxon>Bacillota</taxon>
        <taxon>Bacilli</taxon>
        <taxon>Bacillales</taxon>
        <taxon>Paenibacillaceae</taxon>
        <taxon>Paenibacillus</taxon>
    </lineage>
</organism>
<protein>
    <recommendedName>
        <fullName evidence="1">Stress-response A/B barrel domain-containing protein</fullName>
    </recommendedName>
</protein>
<dbReference type="InterPro" id="IPR013097">
    <property type="entry name" value="Dabb"/>
</dbReference>
<dbReference type="SMART" id="SM00886">
    <property type="entry name" value="Dabb"/>
    <property type="match status" value="1"/>
</dbReference>
<dbReference type="Proteomes" id="UP000730618">
    <property type="component" value="Unassembled WGS sequence"/>
</dbReference>
<comment type="caution">
    <text evidence="2">The sequence shown here is derived from an EMBL/GenBank/DDBJ whole genome shotgun (WGS) entry which is preliminary data.</text>
</comment>
<feature type="domain" description="Stress-response A/B barrel" evidence="1">
    <location>
        <begin position="5"/>
        <end position="97"/>
    </location>
</feature>
<dbReference type="Pfam" id="PF07876">
    <property type="entry name" value="Dabb"/>
    <property type="match status" value="1"/>
</dbReference>
<dbReference type="RefSeq" id="WP_218098922.1">
    <property type="nucleotide sequence ID" value="NZ_CAJVCE010000006.1"/>
</dbReference>
<keyword evidence="3" id="KW-1185">Reference proteome</keyword>
<proteinExistence type="predicted"/>
<reference evidence="2 3" key="1">
    <citation type="submission" date="2021-06" db="EMBL/GenBank/DDBJ databases">
        <authorList>
            <person name="Criscuolo A."/>
        </authorList>
    </citation>
    <scope>NUCLEOTIDE SEQUENCE [LARGE SCALE GENOMIC DNA]</scope>
    <source>
        <strain evidence="3">CIP 111802</strain>
    </source>
</reference>